<dbReference type="AlphaFoldDB" id="A0A3M2I1G4"/>
<gene>
    <name evidence="1" type="ORF">EBB59_03910</name>
</gene>
<sequence>MLCLPGLSAATPPRILVHGDSDRWSRMPAASGLPTIRYPMSRVVLVAPPALGGMRRSPIGARFDAQSLRKRTTP</sequence>
<comment type="caution">
    <text evidence="1">The sequence shown here is derived from an EMBL/GenBank/DDBJ whole genome shotgun (WGS) entry which is preliminary data.</text>
</comment>
<evidence type="ECO:0000313" key="2">
    <source>
        <dbReference type="Proteomes" id="UP000275012"/>
    </source>
</evidence>
<accession>A0A3M2I1G4</accession>
<organism evidence="1 2">
    <name type="scientific">Solilutibacter pythonis</name>
    <dbReference type="NCBI Taxonomy" id="2483112"/>
    <lineage>
        <taxon>Bacteria</taxon>
        <taxon>Pseudomonadati</taxon>
        <taxon>Pseudomonadota</taxon>
        <taxon>Gammaproteobacteria</taxon>
        <taxon>Lysobacterales</taxon>
        <taxon>Lysobacteraceae</taxon>
        <taxon>Solilutibacter</taxon>
    </lineage>
</organism>
<dbReference type="EMBL" id="RFLY01000004">
    <property type="protein sequence ID" value="RMH93800.1"/>
    <property type="molecule type" value="Genomic_DNA"/>
</dbReference>
<protein>
    <submittedName>
        <fullName evidence="1">Uncharacterized protein</fullName>
    </submittedName>
</protein>
<proteinExistence type="predicted"/>
<name>A0A3M2I1G4_9GAMM</name>
<evidence type="ECO:0000313" key="1">
    <source>
        <dbReference type="EMBL" id="RMH93800.1"/>
    </source>
</evidence>
<keyword evidence="2" id="KW-1185">Reference proteome</keyword>
<reference evidence="1 2" key="1">
    <citation type="submission" date="2018-10" db="EMBL/GenBank/DDBJ databases">
        <title>Proposal of Lysobacter pythonis sp. nov. isolated from royal pythons (Python regius).</title>
        <authorList>
            <person name="Hans-Juergen B."/>
            <person name="Huptas C."/>
            <person name="Sandra B."/>
            <person name="Igor L."/>
            <person name="Joachim S."/>
            <person name="Siegfried S."/>
            <person name="Mareike W."/>
            <person name="Peter K."/>
        </authorList>
    </citation>
    <scope>NUCLEOTIDE SEQUENCE [LARGE SCALE GENOMIC DNA]</scope>
    <source>
        <strain evidence="1 2">4284/11</strain>
    </source>
</reference>
<dbReference type="Proteomes" id="UP000275012">
    <property type="component" value="Unassembled WGS sequence"/>
</dbReference>